<evidence type="ECO:0000313" key="2">
    <source>
        <dbReference type="EMBL" id="KAF2617314.1"/>
    </source>
</evidence>
<name>A0A8S9MBK1_BRACR</name>
<dbReference type="EMBL" id="QGKW02000007">
    <property type="protein sequence ID" value="KAF2617314.1"/>
    <property type="molecule type" value="Genomic_DNA"/>
</dbReference>
<reference evidence="2" key="1">
    <citation type="submission" date="2019-12" db="EMBL/GenBank/DDBJ databases">
        <title>Genome sequencing and annotation of Brassica cretica.</title>
        <authorList>
            <person name="Studholme D.J."/>
            <person name="Sarris P.F."/>
        </authorList>
    </citation>
    <scope>NUCLEOTIDE SEQUENCE</scope>
    <source>
        <strain evidence="2">PFS-001/15</strain>
        <tissue evidence="2">Leaf</tissue>
    </source>
</reference>
<dbReference type="Proteomes" id="UP000712281">
    <property type="component" value="Unassembled WGS sequence"/>
</dbReference>
<comment type="caution">
    <text evidence="2">The sequence shown here is derived from an EMBL/GenBank/DDBJ whole genome shotgun (WGS) entry which is preliminary data.</text>
</comment>
<feature type="compositionally biased region" description="Basic and acidic residues" evidence="1">
    <location>
        <begin position="1"/>
        <end position="10"/>
    </location>
</feature>
<sequence length="133" mass="15114">MSGNTKDKIAVRNNAGKTTPANTAHMANAYTKATILEKIQNLVAIFRHEKSTKTRLIQGEIQVLTCAYNSKVKVPMGKESEEEAELVRKNQILREQMTEQLNQNMVTTMADLLKASMKEFREEMRQEMRQAIG</sequence>
<evidence type="ECO:0000313" key="3">
    <source>
        <dbReference type="Proteomes" id="UP000712281"/>
    </source>
</evidence>
<accession>A0A8S9MBK1</accession>
<evidence type="ECO:0000256" key="1">
    <source>
        <dbReference type="SAM" id="MobiDB-lite"/>
    </source>
</evidence>
<proteinExistence type="predicted"/>
<dbReference type="AlphaFoldDB" id="A0A8S9MBK1"/>
<organism evidence="2 3">
    <name type="scientific">Brassica cretica</name>
    <name type="common">Mustard</name>
    <dbReference type="NCBI Taxonomy" id="69181"/>
    <lineage>
        <taxon>Eukaryota</taxon>
        <taxon>Viridiplantae</taxon>
        <taxon>Streptophyta</taxon>
        <taxon>Embryophyta</taxon>
        <taxon>Tracheophyta</taxon>
        <taxon>Spermatophyta</taxon>
        <taxon>Magnoliopsida</taxon>
        <taxon>eudicotyledons</taxon>
        <taxon>Gunneridae</taxon>
        <taxon>Pentapetalae</taxon>
        <taxon>rosids</taxon>
        <taxon>malvids</taxon>
        <taxon>Brassicales</taxon>
        <taxon>Brassicaceae</taxon>
        <taxon>Brassiceae</taxon>
        <taxon>Brassica</taxon>
    </lineage>
</organism>
<feature type="region of interest" description="Disordered" evidence="1">
    <location>
        <begin position="1"/>
        <end position="20"/>
    </location>
</feature>
<gene>
    <name evidence="2" type="ORF">F2Q68_00039296</name>
</gene>
<protein>
    <submittedName>
        <fullName evidence="2">Uncharacterized protein</fullName>
    </submittedName>
</protein>